<dbReference type="GO" id="GO:0015031">
    <property type="term" value="P:protein transport"/>
    <property type="evidence" value="ECO:0007669"/>
    <property type="project" value="UniProtKB-UniRule"/>
</dbReference>
<reference evidence="8 9" key="1">
    <citation type="submission" date="2016-10" db="EMBL/GenBank/DDBJ databases">
        <authorList>
            <person name="de Groot N.N."/>
        </authorList>
    </citation>
    <scope>NUCLEOTIDE SEQUENCE [LARGE SCALE GENOMIC DNA]</scope>
    <source>
        <strain evidence="8 9">DSM 25584</strain>
    </source>
</reference>
<dbReference type="PANTHER" id="PTHR36918:SF1">
    <property type="entry name" value="PROTEIN-EXPORT PROTEIN SECB"/>
    <property type="match status" value="1"/>
</dbReference>
<dbReference type="HAMAP" id="MF_00821">
    <property type="entry name" value="SecB"/>
    <property type="match status" value="1"/>
</dbReference>
<dbReference type="PANTHER" id="PTHR36918">
    <property type="match status" value="1"/>
</dbReference>
<dbReference type="SUPFAM" id="SSF54611">
    <property type="entry name" value="SecB-like"/>
    <property type="match status" value="1"/>
</dbReference>
<dbReference type="GO" id="GO:0005737">
    <property type="term" value="C:cytoplasm"/>
    <property type="evidence" value="ECO:0007669"/>
    <property type="project" value="UniProtKB-SubCell"/>
</dbReference>
<dbReference type="GO" id="GO:0006457">
    <property type="term" value="P:protein folding"/>
    <property type="evidence" value="ECO:0007669"/>
    <property type="project" value="UniProtKB-UniRule"/>
</dbReference>
<proteinExistence type="inferred from homology"/>
<evidence type="ECO:0000313" key="8">
    <source>
        <dbReference type="EMBL" id="SDG24037.1"/>
    </source>
</evidence>
<evidence type="ECO:0000256" key="6">
    <source>
        <dbReference type="HAMAP-Rule" id="MF_00821"/>
    </source>
</evidence>
<accession>A0A1G7SLS4</accession>
<dbReference type="GO" id="GO:0051262">
    <property type="term" value="P:protein tetramerization"/>
    <property type="evidence" value="ECO:0007669"/>
    <property type="project" value="InterPro"/>
</dbReference>
<dbReference type="RefSeq" id="WP_176758628.1">
    <property type="nucleotide sequence ID" value="NZ_FNCE01000007.1"/>
</dbReference>
<dbReference type="InterPro" id="IPR003708">
    <property type="entry name" value="SecB"/>
</dbReference>
<dbReference type="Proteomes" id="UP000199415">
    <property type="component" value="Unassembled WGS sequence"/>
</dbReference>
<keyword evidence="6" id="KW-0963">Cytoplasm</keyword>
<evidence type="ECO:0000256" key="1">
    <source>
        <dbReference type="ARBA" id="ARBA00009990"/>
    </source>
</evidence>
<dbReference type="AlphaFoldDB" id="A0A1G7SLS4"/>
<protein>
    <recommendedName>
        <fullName evidence="6">Protein-export protein SecB</fullName>
    </recommendedName>
</protein>
<dbReference type="EMBL" id="FNCE01000007">
    <property type="protein sequence ID" value="SDG24037.1"/>
    <property type="molecule type" value="Genomic_DNA"/>
</dbReference>
<comment type="function">
    <text evidence="6">One of the proteins required for the normal export of preproteins out of the cell cytoplasm. It is a molecular chaperone that binds to a subset of precursor proteins, maintaining them in a translocation-competent state. It also specifically binds to its receptor SecA.</text>
</comment>
<keyword evidence="4 6" id="KW-0811">Translocation</keyword>
<dbReference type="Gene3D" id="3.10.420.10">
    <property type="entry name" value="SecB-like"/>
    <property type="match status" value="1"/>
</dbReference>
<comment type="subunit">
    <text evidence="6">Homotetramer, a dimer of dimers. One homotetramer interacts with 1 SecA dimer.</text>
</comment>
<comment type="subcellular location">
    <subcellularLocation>
        <location evidence="6">Cytoplasm</location>
    </subcellularLocation>
</comment>
<evidence type="ECO:0000256" key="4">
    <source>
        <dbReference type="ARBA" id="ARBA00023010"/>
    </source>
</evidence>
<keyword evidence="5 6" id="KW-0143">Chaperone</keyword>
<keyword evidence="3 6" id="KW-0653">Protein transport</keyword>
<evidence type="ECO:0000256" key="7">
    <source>
        <dbReference type="SAM" id="MobiDB-lite"/>
    </source>
</evidence>
<dbReference type="GO" id="GO:0051082">
    <property type="term" value="F:unfolded protein binding"/>
    <property type="evidence" value="ECO:0007669"/>
    <property type="project" value="InterPro"/>
</dbReference>
<comment type="similarity">
    <text evidence="1 6">Belongs to the SecB family.</text>
</comment>
<evidence type="ECO:0000256" key="5">
    <source>
        <dbReference type="ARBA" id="ARBA00023186"/>
    </source>
</evidence>
<evidence type="ECO:0000256" key="3">
    <source>
        <dbReference type="ARBA" id="ARBA00022927"/>
    </source>
</evidence>
<keyword evidence="9" id="KW-1185">Reference proteome</keyword>
<name>A0A1G7SLS4_9PROT</name>
<sequence>MADETTADGSGDNRNAVQDQGINIHTQYIKDLSVENPNSPAIFMEMEEGPEVTVNLDVEAERLQDRVYEVAINANIGAKVNDKTAFQVELKYAGLISLDDQVDDQKRDNLVLIETPRYLFPFARDIISKASRDAGYPPLLINPVDFAKLYEQQKARQTASQEQQ</sequence>
<evidence type="ECO:0000256" key="2">
    <source>
        <dbReference type="ARBA" id="ARBA00022448"/>
    </source>
</evidence>
<dbReference type="NCBIfam" id="TIGR00809">
    <property type="entry name" value="secB"/>
    <property type="match status" value="1"/>
</dbReference>
<dbReference type="STRING" id="1082479.SAMN05216241_10763"/>
<feature type="region of interest" description="Disordered" evidence="7">
    <location>
        <begin position="1"/>
        <end position="20"/>
    </location>
</feature>
<dbReference type="Pfam" id="PF02556">
    <property type="entry name" value="SecB"/>
    <property type="match status" value="1"/>
</dbReference>
<dbReference type="PRINTS" id="PR01594">
    <property type="entry name" value="SECBCHAPRONE"/>
</dbReference>
<dbReference type="InterPro" id="IPR035958">
    <property type="entry name" value="SecB-like_sf"/>
</dbReference>
<evidence type="ECO:0000313" key="9">
    <source>
        <dbReference type="Proteomes" id="UP000199415"/>
    </source>
</evidence>
<dbReference type="NCBIfam" id="NF004392">
    <property type="entry name" value="PRK05751.1-3"/>
    <property type="match status" value="1"/>
</dbReference>
<gene>
    <name evidence="6" type="primary">secB</name>
    <name evidence="8" type="ORF">SAMN05216241_10763</name>
</gene>
<organism evidence="8 9">
    <name type="scientific">Limimonas halophila</name>
    <dbReference type="NCBI Taxonomy" id="1082479"/>
    <lineage>
        <taxon>Bacteria</taxon>
        <taxon>Pseudomonadati</taxon>
        <taxon>Pseudomonadota</taxon>
        <taxon>Alphaproteobacteria</taxon>
        <taxon>Rhodospirillales</taxon>
        <taxon>Rhodovibrionaceae</taxon>
        <taxon>Limimonas</taxon>
    </lineage>
</organism>
<keyword evidence="2 6" id="KW-0813">Transport</keyword>